<keyword evidence="5" id="KW-1185">Reference proteome</keyword>
<dbReference type="KEGG" id="gtt:GUITHDRAFT_117077"/>
<evidence type="ECO:0000259" key="2">
    <source>
        <dbReference type="SMART" id="SM00228"/>
    </source>
</evidence>
<organism evidence="3">
    <name type="scientific">Guillardia theta (strain CCMP2712)</name>
    <name type="common">Cryptophyte</name>
    <dbReference type="NCBI Taxonomy" id="905079"/>
    <lineage>
        <taxon>Eukaryota</taxon>
        <taxon>Cryptophyceae</taxon>
        <taxon>Pyrenomonadales</taxon>
        <taxon>Geminigeraceae</taxon>
        <taxon>Guillardia</taxon>
    </lineage>
</organism>
<feature type="coiled-coil region" evidence="1">
    <location>
        <begin position="103"/>
        <end position="208"/>
    </location>
</feature>
<dbReference type="EnsemblProtists" id="EKX36780">
    <property type="protein sequence ID" value="EKX36780"/>
    <property type="gene ID" value="GUITHDRAFT_117077"/>
</dbReference>
<reference evidence="4" key="3">
    <citation type="submission" date="2015-06" db="UniProtKB">
        <authorList>
            <consortium name="EnsemblProtists"/>
        </authorList>
    </citation>
    <scope>IDENTIFICATION</scope>
</reference>
<dbReference type="AlphaFoldDB" id="L1ILX6"/>
<proteinExistence type="predicted"/>
<name>L1ILX6_GUITC</name>
<evidence type="ECO:0000313" key="5">
    <source>
        <dbReference type="Proteomes" id="UP000011087"/>
    </source>
</evidence>
<accession>L1ILX6</accession>
<dbReference type="Gene3D" id="2.30.42.10">
    <property type="match status" value="1"/>
</dbReference>
<dbReference type="EMBL" id="JH993068">
    <property type="protein sequence ID" value="EKX36780.1"/>
    <property type="molecule type" value="Genomic_DNA"/>
</dbReference>
<evidence type="ECO:0000313" key="3">
    <source>
        <dbReference type="EMBL" id="EKX36780.1"/>
    </source>
</evidence>
<dbReference type="Proteomes" id="UP000011087">
    <property type="component" value="Unassembled WGS sequence"/>
</dbReference>
<dbReference type="RefSeq" id="XP_005823760.1">
    <property type="nucleotide sequence ID" value="XM_005823703.1"/>
</dbReference>
<reference evidence="5" key="2">
    <citation type="submission" date="2012-11" db="EMBL/GenBank/DDBJ databases">
        <authorList>
            <person name="Kuo A."/>
            <person name="Curtis B.A."/>
            <person name="Tanifuji G."/>
            <person name="Burki F."/>
            <person name="Gruber A."/>
            <person name="Irimia M."/>
            <person name="Maruyama S."/>
            <person name="Arias M.C."/>
            <person name="Ball S.G."/>
            <person name="Gile G.H."/>
            <person name="Hirakawa Y."/>
            <person name="Hopkins J.F."/>
            <person name="Rensing S.A."/>
            <person name="Schmutz J."/>
            <person name="Symeonidi A."/>
            <person name="Elias M."/>
            <person name="Eveleigh R.J."/>
            <person name="Herman E.K."/>
            <person name="Klute M.J."/>
            <person name="Nakayama T."/>
            <person name="Obornik M."/>
            <person name="Reyes-Prieto A."/>
            <person name="Armbrust E.V."/>
            <person name="Aves S.J."/>
            <person name="Beiko R.G."/>
            <person name="Coutinho P."/>
            <person name="Dacks J.B."/>
            <person name="Durnford D.G."/>
            <person name="Fast N.M."/>
            <person name="Green B.R."/>
            <person name="Grisdale C."/>
            <person name="Hempe F."/>
            <person name="Henrissat B."/>
            <person name="Hoppner M.P."/>
            <person name="Ishida K.-I."/>
            <person name="Kim E."/>
            <person name="Koreny L."/>
            <person name="Kroth P.G."/>
            <person name="Liu Y."/>
            <person name="Malik S.-B."/>
            <person name="Maier U.G."/>
            <person name="McRose D."/>
            <person name="Mock T."/>
            <person name="Neilson J.A."/>
            <person name="Onodera N.T."/>
            <person name="Poole A.M."/>
            <person name="Pritham E.J."/>
            <person name="Richards T.A."/>
            <person name="Rocap G."/>
            <person name="Roy S.W."/>
            <person name="Sarai C."/>
            <person name="Schaack S."/>
            <person name="Shirato S."/>
            <person name="Slamovits C.H."/>
            <person name="Spencer D.F."/>
            <person name="Suzuki S."/>
            <person name="Worden A.Z."/>
            <person name="Zauner S."/>
            <person name="Barry K."/>
            <person name="Bell C."/>
            <person name="Bharti A.K."/>
            <person name="Crow J.A."/>
            <person name="Grimwood J."/>
            <person name="Kramer R."/>
            <person name="Lindquist E."/>
            <person name="Lucas S."/>
            <person name="Salamov A."/>
            <person name="McFadden G.I."/>
            <person name="Lane C.E."/>
            <person name="Keeling P.J."/>
            <person name="Gray M.W."/>
            <person name="Grigoriev I.V."/>
            <person name="Archibald J.M."/>
        </authorList>
    </citation>
    <scope>NUCLEOTIDE SEQUENCE</scope>
    <source>
        <strain evidence="5">CCMP2712</strain>
    </source>
</reference>
<dbReference type="PaxDb" id="55529-EKX36780"/>
<dbReference type="InterPro" id="IPR001478">
    <property type="entry name" value="PDZ"/>
</dbReference>
<dbReference type="SUPFAM" id="SSF50156">
    <property type="entry name" value="PDZ domain-like"/>
    <property type="match status" value="1"/>
</dbReference>
<keyword evidence="1" id="KW-0175">Coiled coil</keyword>
<reference evidence="3 5" key="1">
    <citation type="journal article" date="2012" name="Nature">
        <title>Algal genomes reveal evolutionary mosaicism and the fate of nucleomorphs.</title>
        <authorList>
            <consortium name="DOE Joint Genome Institute"/>
            <person name="Curtis B.A."/>
            <person name="Tanifuji G."/>
            <person name="Burki F."/>
            <person name="Gruber A."/>
            <person name="Irimia M."/>
            <person name="Maruyama S."/>
            <person name="Arias M.C."/>
            <person name="Ball S.G."/>
            <person name="Gile G.H."/>
            <person name="Hirakawa Y."/>
            <person name="Hopkins J.F."/>
            <person name="Kuo A."/>
            <person name="Rensing S.A."/>
            <person name="Schmutz J."/>
            <person name="Symeonidi A."/>
            <person name="Elias M."/>
            <person name="Eveleigh R.J."/>
            <person name="Herman E.K."/>
            <person name="Klute M.J."/>
            <person name="Nakayama T."/>
            <person name="Obornik M."/>
            <person name="Reyes-Prieto A."/>
            <person name="Armbrust E.V."/>
            <person name="Aves S.J."/>
            <person name="Beiko R.G."/>
            <person name="Coutinho P."/>
            <person name="Dacks J.B."/>
            <person name="Durnford D.G."/>
            <person name="Fast N.M."/>
            <person name="Green B.R."/>
            <person name="Grisdale C.J."/>
            <person name="Hempel F."/>
            <person name="Henrissat B."/>
            <person name="Hoppner M.P."/>
            <person name="Ishida K."/>
            <person name="Kim E."/>
            <person name="Koreny L."/>
            <person name="Kroth P.G."/>
            <person name="Liu Y."/>
            <person name="Malik S.B."/>
            <person name="Maier U.G."/>
            <person name="McRose D."/>
            <person name="Mock T."/>
            <person name="Neilson J.A."/>
            <person name="Onodera N.T."/>
            <person name="Poole A.M."/>
            <person name="Pritham E.J."/>
            <person name="Richards T.A."/>
            <person name="Rocap G."/>
            <person name="Roy S.W."/>
            <person name="Sarai C."/>
            <person name="Schaack S."/>
            <person name="Shirato S."/>
            <person name="Slamovits C.H."/>
            <person name="Spencer D.F."/>
            <person name="Suzuki S."/>
            <person name="Worden A.Z."/>
            <person name="Zauner S."/>
            <person name="Barry K."/>
            <person name="Bell C."/>
            <person name="Bharti A.K."/>
            <person name="Crow J.A."/>
            <person name="Grimwood J."/>
            <person name="Kramer R."/>
            <person name="Lindquist E."/>
            <person name="Lucas S."/>
            <person name="Salamov A."/>
            <person name="McFadden G.I."/>
            <person name="Lane C.E."/>
            <person name="Keeling P.J."/>
            <person name="Gray M.W."/>
            <person name="Grigoriev I.V."/>
            <person name="Archibald J.M."/>
        </authorList>
    </citation>
    <scope>NUCLEOTIDE SEQUENCE</scope>
    <source>
        <strain evidence="3 5">CCMP2712</strain>
    </source>
</reference>
<gene>
    <name evidence="3" type="ORF">GUITHDRAFT_117077</name>
</gene>
<dbReference type="HOGENOM" id="CLU_496501_0_0_1"/>
<evidence type="ECO:0000313" key="4">
    <source>
        <dbReference type="EnsemblProtists" id="EKX36780"/>
    </source>
</evidence>
<evidence type="ECO:0000256" key="1">
    <source>
        <dbReference type="SAM" id="Coils"/>
    </source>
</evidence>
<dbReference type="GeneID" id="17293474"/>
<dbReference type="InterPro" id="IPR036034">
    <property type="entry name" value="PDZ_sf"/>
</dbReference>
<sequence length="549" mass="63364">MSEEEGSRVEMQCRRLIVGLDIEPSIGSRVSTSVGSSRQNHGTIVSIDGDRVKVCWDGGNIDNRKLSSHELSAVDASEKIYFRTRDHLKQTVLTDKTTPNDIALELIQDLEDAENRASQLRVASASHSYRKTEETVTLQERIRDLERELEDKEELLLRAREELKEEKEKQQELLTKVKGAQTSRKGLEEQLEAEMESAVRMRAKWEEEKKKRSRQEERVEECMAIKTELDKTCNDQKKLIRELNLQIDDEKHKYKLLAQQQQKMLQDVEALKNERDLALASSTELEIKLRNMTSEKNSLDEKYNSIKISMEKEVRNLRQSLLKFETENHALQAVNEESTIMIKKYKEQISLLELRISELFDSSITMKKKIEEIQTLEMRIKVITEQYKMELSAHDALKSEVLTLRTNMVELQTHFVGLVMLVDWCKANFHLSEEMGGVGMIVGKYPQGGSAGRYPDGSDRAGHIYVLRIFPDGPADLSRKIELNDRIHLVDDLVVDDDHSIEDVFRHIRGKPGTQVTLTLGRFNSSNTEDRFRVTLTRRPRSSYHPDSH</sequence>
<dbReference type="SMART" id="SM00228">
    <property type="entry name" value="PDZ"/>
    <property type="match status" value="1"/>
</dbReference>
<feature type="domain" description="PDZ" evidence="2">
    <location>
        <begin position="436"/>
        <end position="524"/>
    </location>
</feature>
<protein>
    <recommendedName>
        <fullName evidence="2">PDZ domain-containing protein</fullName>
    </recommendedName>
</protein>
<feature type="coiled-coil region" evidence="1">
    <location>
        <begin position="233"/>
        <end position="386"/>
    </location>
</feature>